<dbReference type="InterPro" id="IPR016966">
    <property type="entry name" value="Thiamin_pyrophosphokinase_euk"/>
</dbReference>
<dbReference type="CDD" id="cd07995">
    <property type="entry name" value="TPK"/>
    <property type="match status" value="1"/>
</dbReference>
<dbReference type="GO" id="GO:0016301">
    <property type="term" value="F:kinase activity"/>
    <property type="evidence" value="ECO:0007669"/>
    <property type="project" value="UniProtKB-UniRule"/>
</dbReference>
<dbReference type="Pfam" id="PF04265">
    <property type="entry name" value="TPK_B1_binding"/>
    <property type="match status" value="1"/>
</dbReference>
<dbReference type="SUPFAM" id="SSF63862">
    <property type="entry name" value="Thiamin pyrophosphokinase, substrate-binding domain"/>
    <property type="match status" value="1"/>
</dbReference>
<evidence type="ECO:0000256" key="6">
    <source>
        <dbReference type="ARBA" id="ARBA00022840"/>
    </source>
</evidence>
<dbReference type="InterPro" id="IPR006282">
    <property type="entry name" value="Thi_PPkinase"/>
</dbReference>
<reference evidence="9" key="1">
    <citation type="submission" date="2023-11" db="EMBL/GenBank/DDBJ databases">
        <authorList>
            <person name="Alioto T."/>
            <person name="Alioto T."/>
            <person name="Gomez Garrido J."/>
        </authorList>
    </citation>
    <scope>NUCLEOTIDE SEQUENCE</scope>
</reference>
<dbReference type="GO" id="GO:0005524">
    <property type="term" value="F:ATP binding"/>
    <property type="evidence" value="ECO:0007669"/>
    <property type="project" value="UniProtKB-UniRule"/>
</dbReference>
<evidence type="ECO:0000256" key="7">
    <source>
        <dbReference type="PIRNR" id="PIRNR031057"/>
    </source>
</evidence>
<dbReference type="EC" id="2.7.6.2" evidence="7"/>
<keyword evidence="5 7" id="KW-0418">Kinase</keyword>
<dbReference type="NCBIfam" id="TIGR01378">
    <property type="entry name" value="thi_PPkinase"/>
    <property type="match status" value="1"/>
</dbReference>
<evidence type="ECO:0000256" key="2">
    <source>
        <dbReference type="ARBA" id="ARBA00006785"/>
    </source>
</evidence>
<comment type="similarity">
    <text evidence="2 7">Belongs to the thiamine pyrophosphokinase family.</text>
</comment>
<dbReference type="InterPro" id="IPR036759">
    <property type="entry name" value="TPK_catalytic_sf"/>
</dbReference>
<dbReference type="PIRSF" id="PIRSF031057">
    <property type="entry name" value="Thiamin_pyrophosphokinase"/>
    <property type="match status" value="1"/>
</dbReference>
<evidence type="ECO:0000256" key="4">
    <source>
        <dbReference type="ARBA" id="ARBA00022741"/>
    </source>
</evidence>
<proteinExistence type="inferred from homology"/>
<keyword evidence="10" id="KW-1185">Reference proteome</keyword>
<dbReference type="InterPro" id="IPR007371">
    <property type="entry name" value="TPK_catalytic"/>
</dbReference>
<evidence type="ECO:0000256" key="1">
    <source>
        <dbReference type="ARBA" id="ARBA00005078"/>
    </source>
</evidence>
<keyword evidence="6 7" id="KW-0067">ATP-binding</keyword>
<comment type="pathway">
    <text evidence="1 7">Cofactor biosynthesis; thiamine diphosphate biosynthesis; thiamine diphosphate from thiamine: step 1/1.</text>
</comment>
<dbReference type="Gene3D" id="3.40.50.10240">
    <property type="entry name" value="Thiamin pyrophosphokinase, catalytic domain"/>
    <property type="match status" value="1"/>
</dbReference>
<feature type="domain" description="Thiamin pyrophosphokinase thiamin-binding" evidence="8">
    <location>
        <begin position="164"/>
        <end position="232"/>
    </location>
</feature>
<dbReference type="GO" id="GO:0006772">
    <property type="term" value="P:thiamine metabolic process"/>
    <property type="evidence" value="ECO:0007669"/>
    <property type="project" value="InterPro"/>
</dbReference>
<sequence>MSIIVPSTHFLNSPISDSHCFERLYGHASYILCADRGANRLHDLLVAHHADQSWLSALRTALPDAIHGDLDSVKDDVRKKYEQVGVQVSHDPDQYSTDFGKGIKTVIENVPHVKDILVLGSIGGRVDQGTGLLHEIYREQKFNYPNIRFWLFSEASISVLLRRGTTIISTSVKEGLITRNVGILPLYGKASISINGFEWDVTDWPTETGGQVSTSNHIMAEQVFITTDTEVIFTVERRI</sequence>
<dbReference type="GO" id="GO:0004788">
    <property type="term" value="F:thiamine diphosphokinase activity"/>
    <property type="evidence" value="ECO:0007669"/>
    <property type="project" value="UniProtKB-UniRule"/>
</dbReference>
<name>A0AAI8Z458_9PEZI</name>
<dbReference type="SUPFAM" id="SSF63999">
    <property type="entry name" value="Thiamin pyrophosphokinase, catalytic domain"/>
    <property type="match status" value="1"/>
</dbReference>
<evidence type="ECO:0000259" key="8">
    <source>
        <dbReference type="SMART" id="SM00983"/>
    </source>
</evidence>
<keyword evidence="3 7" id="KW-0808">Transferase</keyword>
<keyword evidence="4 7" id="KW-0547">Nucleotide-binding</keyword>
<gene>
    <name evidence="9" type="ORF">LECACI_7A007260</name>
</gene>
<dbReference type="GO" id="GO:0009229">
    <property type="term" value="P:thiamine diphosphate biosynthetic process"/>
    <property type="evidence" value="ECO:0007669"/>
    <property type="project" value="UniProtKB-UniRule"/>
</dbReference>
<evidence type="ECO:0000313" key="9">
    <source>
        <dbReference type="EMBL" id="CAK4032102.1"/>
    </source>
</evidence>
<dbReference type="PANTHER" id="PTHR13622">
    <property type="entry name" value="THIAMIN PYROPHOSPHOKINASE"/>
    <property type="match status" value="1"/>
</dbReference>
<evidence type="ECO:0000256" key="3">
    <source>
        <dbReference type="ARBA" id="ARBA00022679"/>
    </source>
</evidence>
<protein>
    <recommendedName>
        <fullName evidence="7">Thiamine pyrophosphokinase</fullName>
        <ecNumber evidence="7">2.7.6.2</ecNumber>
    </recommendedName>
</protein>
<dbReference type="Pfam" id="PF04263">
    <property type="entry name" value="TPK_catalytic"/>
    <property type="match status" value="1"/>
</dbReference>
<evidence type="ECO:0000256" key="5">
    <source>
        <dbReference type="ARBA" id="ARBA00022777"/>
    </source>
</evidence>
<dbReference type="PANTHER" id="PTHR13622:SF8">
    <property type="entry name" value="THIAMIN PYROPHOSPHOKINASE 1"/>
    <property type="match status" value="1"/>
</dbReference>
<dbReference type="InterPro" id="IPR036371">
    <property type="entry name" value="TPK_B1-bd_sf"/>
</dbReference>
<dbReference type="SMART" id="SM00983">
    <property type="entry name" value="TPK_B1_binding"/>
    <property type="match status" value="1"/>
</dbReference>
<dbReference type="AlphaFoldDB" id="A0AAI8Z458"/>
<comment type="caution">
    <text evidence="9">The sequence shown here is derived from an EMBL/GenBank/DDBJ whole genome shotgun (WGS) entry which is preliminary data.</text>
</comment>
<dbReference type="Proteomes" id="UP001296104">
    <property type="component" value="Unassembled WGS sequence"/>
</dbReference>
<evidence type="ECO:0000313" key="10">
    <source>
        <dbReference type="Proteomes" id="UP001296104"/>
    </source>
</evidence>
<dbReference type="InterPro" id="IPR007373">
    <property type="entry name" value="Thiamin_PyroPKinase_B1-bd"/>
</dbReference>
<organism evidence="9 10">
    <name type="scientific">Lecanosticta acicola</name>
    <dbReference type="NCBI Taxonomy" id="111012"/>
    <lineage>
        <taxon>Eukaryota</taxon>
        <taxon>Fungi</taxon>
        <taxon>Dikarya</taxon>
        <taxon>Ascomycota</taxon>
        <taxon>Pezizomycotina</taxon>
        <taxon>Dothideomycetes</taxon>
        <taxon>Dothideomycetidae</taxon>
        <taxon>Mycosphaerellales</taxon>
        <taxon>Mycosphaerellaceae</taxon>
        <taxon>Lecanosticta</taxon>
    </lineage>
</organism>
<dbReference type="GO" id="GO:0030975">
    <property type="term" value="F:thiamine binding"/>
    <property type="evidence" value="ECO:0007669"/>
    <property type="project" value="UniProtKB-UniRule"/>
</dbReference>
<accession>A0AAI8Z458</accession>
<dbReference type="EMBL" id="CAVMBE010000058">
    <property type="protein sequence ID" value="CAK4032102.1"/>
    <property type="molecule type" value="Genomic_DNA"/>
</dbReference>
<comment type="catalytic activity">
    <reaction evidence="7">
        <text>thiamine + ATP = thiamine diphosphate + AMP + H(+)</text>
        <dbReference type="Rhea" id="RHEA:11576"/>
        <dbReference type="ChEBI" id="CHEBI:15378"/>
        <dbReference type="ChEBI" id="CHEBI:18385"/>
        <dbReference type="ChEBI" id="CHEBI:30616"/>
        <dbReference type="ChEBI" id="CHEBI:58937"/>
        <dbReference type="ChEBI" id="CHEBI:456215"/>
    </reaction>
</comment>